<evidence type="ECO:0000313" key="2">
    <source>
        <dbReference type="Proteomes" id="UP001152798"/>
    </source>
</evidence>
<dbReference type="EMBL" id="OV725080">
    <property type="protein sequence ID" value="CAH1400180.1"/>
    <property type="molecule type" value="Genomic_DNA"/>
</dbReference>
<dbReference type="Proteomes" id="UP001152798">
    <property type="component" value="Chromosome 4"/>
</dbReference>
<reference evidence="1" key="1">
    <citation type="submission" date="2022-01" db="EMBL/GenBank/DDBJ databases">
        <authorList>
            <person name="King R."/>
        </authorList>
    </citation>
    <scope>NUCLEOTIDE SEQUENCE</scope>
</reference>
<protein>
    <submittedName>
        <fullName evidence="1">Uncharacterized protein</fullName>
    </submittedName>
</protein>
<organism evidence="1 2">
    <name type="scientific">Nezara viridula</name>
    <name type="common">Southern green stink bug</name>
    <name type="synonym">Cimex viridulus</name>
    <dbReference type="NCBI Taxonomy" id="85310"/>
    <lineage>
        <taxon>Eukaryota</taxon>
        <taxon>Metazoa</taxon>
        <taxon>Ecdysozoa</taxon>
        <taxon>Arthropoda</taxon>
        <taxon>Hexapoda</taxon>
        <taxon>Insecta</taxon>
        <taxon>Pterygota</taxon>
        <taxon>Neoptera</taxon>
        <taxon>Paraneoptera</taxon>
        <taxon>Hemiptera</taxon>
        <taxon>Heteroptera</taxon>
        <taxon>Panheteroptera</taxon>
        <taxon>Pentatomomorpha</taxon>
        <taxon>Pentatomoidea</taxon>
        <taxon>Pentatomidae</taxon>
        <taxon>Pentatominae</taxon>
        <taxon>Nezara</taxon>
    </lineage>
</organism>
<name>A0A9P0MPP1_NEZVI</name>
<accession>A0A9P0MPP1</accession>
<evidence type="ECO:0000313" key="1">
    <source>
        <dbReference type="EMBL" id="CAH1400180.1"/>
    </source>
</evidence>
<dbReference type="AlphaFoldDB" id="A0A9P0MPP1"/>
<keyword evidence="2" id="KW-1185">Reference proteome</keyword>
<sequence length="79" mass="8760">MSLLLTHCLMNFPQAEDFNLTILTQPTYVCHASRRRTAQQGPAGSGSQSSEDRLMSVRCPKWSNPCPLYIIVVVSSATF</sequence>
<proteinExistence type="predicted"/>
<gene>
    <name evidence="1" type="ORF">NEZAVI_LOCUS9476</name>
</gene>